<organism evidence="1 2">
    <name type="scientific">Riccia fluitans</name>
    <dbReference type="NCBI Taxonomy" id="41844"/>
    <lineage>
        <taxon>Eukaryota</taxon>
        <taxon>Viridiplantae</taxon>
        <taxon>Streptophyta</taxon>
        <taxon>Embryophyta</taxon>
        <taxon>Marchantiophyta</taxon>
        <taxon>Marchantiopsida</taxon>
        <taxon>Marchantiidae</taxon>
        <taxon>Marchantiales</taxon>
        <taxon>Ricciaceae</taxon>
        <taxon>Riccia</taxon>
    </lineage>
</organism>
<evidence type="ECO:0000313" key="2">
    <source>
        <dbReference type="Proteomes" id="UP001605036"/>
    </source>
</evidence>
<accession>A0ABD1ZHQ6</accession>
<dbReference type="Proteomes" id="UP001605036">
    <property type="component" value="Unassembled WGS sequence"/>
</dbReference>
<dbReference type="EMBL" id="JBHFFA010000001">
    <property type="protein sequence ID" value="KAL2650913.1"/>
    <property type="molecule type" value="Genomic_DNA"/>
</dbReference>
<evidence type="ECO:0000313" key="1">
    <source>
        <dbReference type="EMBL" id="KAL2650913.1"/>
    </source>
</evidence>
<sequence length="184" mass="20849">MEIQLVIPTWLPHPPTVDFEELSLLTRDKVFPHLKFDRLKTEGILFIDGNLFAKGVADAQGQLPVNVSREGLKEYLDFPGNEDSSCVVSASVIEAQFLRCTGYKSLKDAWTTVAHWFNYRNAQPRNEEWFIDDLVFFSAGHEDGKVLDMRTKLVILQALKWIGRPSSLYTSTTLVLLALAHVDP</sequence>
<keyword evidence="2" id="KW-1185">Reference proteome</keyword>
<comment type="caution">
    <text evidence="1">The sequence shown here is derived from an EMBL/GenBank/DDBJ whole genome shotgun (WGS) entry which is preliminary data.</text>
</comment>
<reference evidence="1 2" key="1">
    <citation type="submission" date="2024-09" db="EMBL/GenBank/DDBJ databases">
        <title>Chromosome-scale assembly of Riccia fluitans.</title>
        <authorList>
            <person name="Paukszto L."/>
            <person name="Sawicki J."/>
            <person name="Karawczyk K."/>
            <person name="Piernik-Szablinska J."/>
            <person name="Szczecinska M."/>
            <person name="Mazdziarz M."/>
        </authorList>
    </citation>
    <scope>NUCLEOTIDE SEQUENCE [LARGE SCALE GENOMIC DNA]</scope>
    <source>
        <strain evidence="1">Rf_01</strain>
        <tissue evidence="1">Aerial parts of the thallus</tissue>
    </source>
</reference>
<gene>
    <name evidence="1" type="ORF">R1flu_019041</name>
</gene>
<dbReference type="AlphaFoldDB" id="A0ABD1ZHQ6"/>
<proteinExistence type="predicted"/>
<name>A0ABD1ZHQ6_9MARC</name>
<protein>
    <submittedName>
        <fullName evidence="1">Uncharacterized protein</fullName>
    </submittedName>
</protein>